<name>A0A160TEH8_9ZZZZ</name>
<sequence>MYELQPHSVYCPYCGENLDVLIDNSEDEQDYIEDCQVCCRPIRFLVQIDNDGDAMVMVQDENDV</sequence>
<dbReference type="AlphaFoldDB" id="A0A160TEH8"/>
<gene>
    <name evidence="1" type="ORF">MGWOODY_Tha370</name>
</gene>
<organism evidence="1">
    <name type="scientific">hydrothermal vent metagenome</name>
    <dbReference type="NCBI Taxonomy" id="652676"/>
    <lineage>
        <taxon>unclassified sequences</taxon>
        <taxon>metagenomes</taxon>
        <taxon>ecological metagenomes</taxon>
    </lineage>
</organism>
<accession>A0A160TEH8</accession>
<evidence type="ECO:0000313" key="1">
    <source>
        <dbReference type="EMBL" id="CUS43020.1"/>
    </source>
</evidence>
<dbReference type="InterPro" id="IPR025990">
    <property type="entry name" value="zinc_ribbon_bacterial"/>
</dbReference>
<evidence type="ECO:0008006" key="2">
    <source>
        <dbReference type="Google" id="ProtNLM"/>
    </source>
</evidence>
<dbReference type="EMBL" id="CZQC01000073">
    <property type="protein sequence ID" value="CUS43020.1"/>
    <property type="molecule type" value="Genomic_DNA"/>
</dbReference>
<protein>
    <recommendedName>
        <fullName evidence="2">CPXCG motif-containing cysteine-rich protein</fullName>
    </recommendedName>
</protein>
<dbReference type="PIRSF" id="PIRSF037225">
    <property type="entry name" value="UCP037225"/>
    <property type="match status" value="1"/>
</dbReference>
<proteinExistence type="predicted"/>
<dbReference type="Pfam" id="PF14255">
    <property type="entry name" value="Zn_ribbon_21"/>
    <property type="match status" value="1"/>
</dbReference>
<reference evidence="1" key="1">
    <citation type="submission" date="2015-10" db="EMBL/GenBank/DDBJ databases">
        <authorList>
            <person name="Gilbert D.G."/>
        </authorList>
    </citation>
    <scope>NUCLEOTIDE SEQUENCE</scope>
</reference>
<dbReference type="InterPro" id="IPR017143">
    <property type="entry name" value="UCP037225"/>
</dbReference>